<dbReference type="GO" id="GO:0055085">
    <property type="term" value="P:transmembrane transport"/>
    <property type="evidence" value="ECO:0007669"/>
    <property type="project" value="InterPro"/>
</dbReference>
<dbReference type="GeneID" id="85014862"/>
<dbReference type="Pfam" id="PF00528">
    <property type="entry name" value="BPD_transp_1"/>
    <property type="match status" value="1"/>
</dbReference>
<keyword evidence="7 10" id="KW-1133">Transmembrane helix</keyword>
<feature type="transmembrane region" description="Helical" evidence="10">
    <location>
        <begin position="318"/>
        <end position="336"/>
    </location>
</feature>
<dbReference type="InterPro" id="IPR035906">
    <property type="entry name" value="MetI-like_sf"/>
</dbReference>
<gene>
    <name evidence="12" type="ORF">HNQ46_001322</name>
</gene>
<proteinExistence type="inferred from homology"/>
<dbReference type="CDD" id="cd06261">
    <property type="entry name" value="TM_PBP2"/>
    <property type="match status" value="1"/>
</dbReference>
<keyword evidence="8 10" id="KW-0472">Membrane</keyword>
<comment type="caution">
    <text evidence="12">The sequence shown here is derived from an EMBL/GenBank/DDBJ whole genome shotgun (WGS) entry which is preliminary data.</text>
</comment>
<keyword evidence="3" id="KW-1003">Cell membrane</keyword>
<evidence type="ECO:0000256" key="7">
    <source>
        <dbReference type="ARBA" id="ARBA00022989"/>
    </source>
</evidence>
<organism evidence="12 13">
    <name type="scientific">Oribacterium sinus</name>
    <dbReference type="NCBI Taxonomy" id="237576"/>
    <lineage>
        <taxon>Bacteria</taxon>
        <taxon>Bacillati</taxon>
        <taxon>Bacillota</taxon>
        <taxon>Clostridia</taxon>
        <taxon>Lachnospirales</taxon>
        <taxon>Lachnospiraceae</taxon>
        <taxon>Oribacterium</taxon>
    </lineage>
</organism>
<feature type="domain" description="ABC transmembrane type-1" evidence="11">
    <location>
        <begin position="128"/>
        <end position="336"/>
    </location>
</feature>
<evidence type="ECO:0000259" key="11">
    <source>
        <dbReference type="PROSITE" id="PS50928"/>
    </source>
</evidence>
<evidence type="ECO:0000256" key="6">
    <source>
        <dbReference type="ARBA" id="ARBA00022927"/>
    </source>
</evidence>
<evidence type="ECO:0000256" key="9">
    <source>
        <dbReference type="ARBA" id="ARBA00024202"/>
    </source>
</evidence>
<dbReference type="RefSeq" id="WP_183683978.1">
    <property type="nucleotide sequence ID" value="NZ_JACHHH010000006.1"/>
</dbReference>
<dbReference type="PANTHER" id="PTHR43386:SF24">
    <property type="entry name" value="OLIGOPEPTIDE TRANSPORT SYSTEM PERMEASE PROTEIN AMID"/>
    <property type="match status" value="1"/>
</dbReference>
<dbReference type="Pfam" id="PF12911">
    <property type="entry name" value="OppC_N"/>
    <property type="match status" value="1"/>
</dbReference>
<feature type="transmembrane region" description="Helical" evidence="10">
    <location>
        <begin position="211"/>
        <end position="229"/>
    </location>
</feature>
<evidence type="ECO:0000256" key="10">
    <source>
        <dbReference type="RuleBase" id="RU363032"/>
    </source>
</evidence>
<dbReference type="PANTHER" id="PTHR43386">
    <property type="entry name" value="OLIGOPEPTIDE TRANSPORT SYSTEM PERMEASE PROTEIN APPC"/>
    <property type="match status" value="1"/>
</dbReference>
<dbReference type="InterPro" id="IPR000515">
    <property type="entry name" value="MetI-like"/>
</dbReference>
<evidence type="ECO:0000256" key="2">
    <source>
        <dbReference type="ARBA" id="ARBA00022448"/>
    </source>
</evidence>
<evidence type="ECO:0000256" key="4">
    <source>
        <dbReference type="ARBA" id="ARBA00022692"/>
    </source>
</evidence>
<evidence type="ECO:0000256" key="1">
    <source>
        <dbReference type="ARBA" id="ARBA00004651"/>
    </source>
</evidence>
<dbReference type="AlphaFoldDB" id="A0A7W9W2K0"/>
<evidence type="ECO:0000313" key="12">
    <source>
        <dbReference type="EMBL" id="MBB6041342.1"/>
    </source>
</evidence>
<feature type="transmembrane region" description="Helical" evidence="10">
    <location>
        <begin position="260"/>
        <end position="281"/>
    </location>
</feature>
<protein>
    <submittedName>
        <fullName evidence="12">Oligopeptide transport system permease protein</fullName>
    </submittedName>
</protein>
<reference evidence="12 13" key="1">
    <citation type="submission" date="2020-08" db="EMBL/GenBank/DDBJ databases">
        <title>Genomic Encyclopedia of Type Strains, Phase IV (KMG-IV): sequencing the most valuable type-strain genomes for metagenomic binning, comparative biology and taxonomic classification.</title>
        <authorList>
            <person name="Goeker M."/>
        </authorList>
    </citation>
    <scope>NUCLEOTIDE SEQUENCE [LARGE SCALE GENOMIC DNA]</scope>
    <source>
        <strain evidence="12 13">DSM 17245</strain>
    </source>
</reference>
<accession>A0A7W9W2K0</accession>
<keyword evidence="4 10" id="KW-0812">Transmembrane</keyword>
<dbReference type="GO" id="GO:0015833">
    <property type="term" value="P:peptide transport"/>
    <property type="evidence" value="ECO:0007669"/>
    <property type="project" value="UniProtKB-KW"/>
</dbReference>
<keyword evidence="6" id="KW-0653">Protein transport</keyword>
<dbReference type="Gene3D" id="1.10.3720.10">
    <property type="entry name" value="MetI-like"/>
    <property type="match status" value="1"/>
</dbReference>
<dbReference type="PROSITE" id="PS50928">
    <property type="entry name" value="ABC_TM1"/>
    <property type="match status" value="1"/>
</dbReference>
<dbReference type="Proteomes" id="UP000522163">
    <property type="component" value="Unassembled WGS sequence"/>
</dbReference>
<keyword evidence="2 10" id="KW-0813">Transport</keyword>
<dbReference type="SUPFAM" id="SSF161098">
    <property type="entry name" value="MetI-like"/>
    <property type="match status" value="1"/>
</dbReference>
<dbReference type="GO" id="GO:0015031">
    <property type="term" value="P:protein transport"/>
    <property type="evidence" value="ECO:0007669"/>
    <property type="project" value="UniProtKB-KW"/>
</dbReference>
<feature type="transmembrane region" description="Helical" evidence="10">
    <location>
        <begin position="134"/>
        <end position="158"/>
    </location>
</feature>
<feature type="transmembrane region" description="Helical" evidence="10">
    <location>
        <begin position="170"/>
        <end position="191"/>
    </location>
</feature>
<dbReference type="InterPro" id="IPR050366">
    <property type="entry name" value="BP-dependent_transpt_permease"/>
</dbReference>
<evidence type="ECO:0000256" key="8">
    <source>
        <dbReference type="ARBA" id="ARBA00023136"/>
    </source>
</evidence>
<evidence type="ECO:0000256" key="5">
    <source>
        <dbReference type="ARBA" id="ARBA00022856"/>
    </source>
</evidence>
<dbReference type="InterPro" id="IPR025966">
    <property type="entry name" value="OppC_N"/>
</dbReference>
<evidence type="ECO:0000256" key="3">
    <source>
        <dbReference type="ARBA" id="ARBA00022475"/>
    </source>
</evidence>
<keyword evidence="5" id="KW-0571">Peptide transport</keyword>
<dbReference type="GO" id="GO:0005886">
    <property type="term" value="C:plasma membrane"/>
    <property type="evidence" value="ECO:0007669"/>
    <property type="project" value="UniProtKB-SubCell"/>
</dbReference>
<comment type="subcellular location">
    <subcellularLocation>
        <location evidence="1 10">Cell membrane</location>
        <topology evidence="1 10">Multi-pass membrane protein</topology>
    </subcellularLocation>
</comment>
<name>A0A7W9W2K0_9FIRM</name>
<comment type="similarity">
    <text evidence="9">Belongs to the binding-protein-dependent transport system permease family. OppBC subfamily.</text>
</comment>
<dbReference type="EMBL" id="JACHHH010000006">
    <property type="protein sequence ID" value="MBB6041342.1"/>
    <property type="molecule type" value="Genomic_DNA"/>
</dbReference>
<sequence>MEEIKNNPLSLQWSLEDFTPASVEDKESLVFMRESVSFWKDGLHRFRKNKIAMSALFIVFLITICCFLIPGVYPYKYEQQMKGSERLAPMQYSKTEQKQIDAGEKVFPHLLGTDQNGRDYMIRVLVGGRVSMTVGLVASVLILVIGSIFGAIAGYFGGLVDMIMMRIVDIIYTVPDVLIIILLAQTLKFPLEALASKPGFAWMQKLGSNMISMFIVFALLYWVGMARIVRSQIMVLKQSEYVTAAKALGAGSGRIIFKHLIVNCIGTLIVTTTLQIPSSIFTESFLSFLGLGVQAPMPSLGSLASAALNGFQTYPEKLFAPAFLIFIIILSFNLLGDGLRDAFDPKLKQQ</sequence>
<evidence type="ECO:0000313" key="13">
    <source>
        <dbReference type="Proteomes" id="UP000522163"/>
    </source>
</evidence>
<feature type="transmembrane region" description="Helical" evidence="10">
    <location>
        <begin position="51"/>
        <end position="73"/>
    </location>
</feature>